<keyword evidence="1" id="KW-0472">Membrane</keyword>
<keyword evidence="1" id="KW-1133">Transmembrane helix</keyword>
<dbReference type="Proteomes" id="UP000315689">
    <property type="component" value="Unassembled WGS sequence"/>
</dbReference>
<evidence type="ECO:0000313" key="2">
    <source>
        <dbReference type="EMBL" id="TSC93074.1"/>
    </source>
</evidence>
<comment type="caution">
    <text evidence="2">The sequence shown here is derived from an EMBL/GenBank/DDBJ whole genome shotgun (WGS) entry which is preliminary data.</text>
</comment>
<keyword evidence="1" id="KW-0812">Transmembrane</keyword>
<evidence type="ECO:0000256" key="1">
    <source>
        <dbReference type="SAM" id="Phobius"/>
    </source>
</evidence>
<sequence length="33" mass="3853">MGCIVDIAEIYLFMFLQMFLAICFPNAKINLRL</sequence>
<name>A0A554LJQ0_9BACT</name>
<reference evidence="2 3" key="1">
    <citation type="submission" date="2017-07" db="EMBL/GenBank/DDBJ databases">
        <title>Mechanisms for carbon and nitrogen cycling indicate functional differentiation within the Candidate Phyla Radiation.</title>
        <authorList>
            <person name="Danczak R.E."/>
            <person name="Johnston M.D."/>
            <person name="Kenah C."/>
            <person name="Slattery M."/>
            <person name="Wrighton K.C."/>
            <person name="Wilkins M.J."/>
        </authorList>
    </citation>
    <scope>NUCLEOTIDE SEQUENCE [LARGE SCALE GENOMIC DNA]</scope>
    <source>
        <strain evidence="2">Licking1014_7</strain>
    </source>
</reference>
<accession>A0A554LJQ0</accession>
<dbReference type="EMBL" id="VMGK01000008">
    <property type="protein sequence ID" value="TSC93074.1"/>
    <property type="molecule type" value="Genomic_DNA"/>
</dbReference>
<proteinExistence type="predicted"/>
<feature type="transmembrane region" description="Helical" evidence="1">
    <location>
        <begin position="7"/>
        <end position="27"/>
    </location>
</feature>
<gene>
    <name evidence="2" type="ORF">CEN89_314</name>
</gene>
<organism evidence="2 3">
    <name type="scientific">Candidatus Berkelbacteria bacterium Licking1014_7</name>
    <dbReference type="NCBI Taxonomy" id="2017147"/>
    <lineage>
        <taxon>Bacteria</taxon>
        <taxon>Candidatus Berkelbacteria</taxon>
    </lineage>
</organism>
<protein>
    <submittedName>
        <fullName evidence="2">Uncharacterized protein</fullName>
    </submittedName>
</protein>
<dbReference type="AlphaFoldDB" id="A0A554LJQ0"/>
<evidence type="ECO:0000313" key="3">
    <source>
        <dbReference type="Proteomes" id="UP000315689"/>
    </source>
</evidence>